<comment type="caution">
    <text evidence="3">The sequence shown here is derived from an EMBL/GenBank/DDBJ whole genome shotgun (WGS) entry which is preliminary data.</text>
</comment>
<dbReference type="InterPro" id="IPR000525">
    <property type="entry name" value="Initiator_Rep_WH1"/>
</dbReference>
<dbReference type="NCBIfam" id="NF038290">
    <property type="entry name" value="repM_Acin"/>
    <property type="match status" value="1"/>
</dbReference>
<comment type="similarity">
    <text evidence="1">Belongs to the initiator RepB protein family.</text>
</comment>
<dbReference type="OrthoDB" id="7060771at2"/>
<dbReference type="Pfam" id="PF21205">
    <property type="entry name" value="Rep3_C"/>
    <property type="match status" value="1"/>
</dbReference>
<evidence type="ECO:0000313" key="3">
    <source>
        <dbReference type="EMBL" id="ESK49101.1"/>
    </source>
</evidence>
<evidence type="ECO:0000256" key="1">
    <source>
        <dbReference type="ARBA" id="ARBA00038283"/>
    </source>
</evidence>
<dbReference type="InterPro" id="IPR036390">
    <property type="entry name" value="WH_DNA-bd_sf"/>
</dbReference>
<keyword evidence="4" id="KW-1185">Reference proteome</keyword>
<protein>
    <recommendedName>
        <fullName evidence="2">Initiator Rep protein WH1 domain-containing protein</fullName>
    </recommendedName>
</protein>
<reference evidence="3 4" key="1">
    <citation type="submission" date="2013-10" db="EMBL/GenBank/DDBJ databases">
        <title>The Genome Sequence of Acinetobacter brisouii CIP 110357.</title>
        <authorList>
            <consortium name="The Broad Institute Genomics Platform"/>
            <consortium name="The Broad Institute Genome Sequencing Center for Infectious Disease"/>
            <person name="Cerqueira G."/>
            <person name="Feldgarden M."/>
            <person name="Courvalin P."/>
            <person name="Grillot-Courvalin C."/>
            <person name="Clermont D."/>
            <person name="Rocha E."/>
            <person name="Yoon E.-J."/>
            <person name="Nemec A."/>
            <person name="Young S.K."/>
            <person name="Zeng Q."/>
            <person name="Gargeya S."/>
            <person name="Fitzgerald M."/>
            <person name="Abouelleil A."/>
            <person name="Alvarado L."/>
            <person name="Berlin A.M."/>
            <person name="Chapman S.B."/>
            <person name="Gainer-Dewar J."/>
            <person name="Goldberg J."/>
            <person name="Gnerre S."/>
            <person name="Griggs A."/>
            <person name="Gujja S."/>
            <person name="Hansen M."/>
            <person name="Howarth C."/>
            <person name="Imamovic A."/>
            <person name="Ireland A."/>
            <person name="Larimer J."/>
            <person name="McCowan C."/>
            <person name="Murphy C."/>
            <person name="Pearson M."/>
            <person name="Poon T.W."/>
            <person name="Priest M."/>
            <person name="Roberts A."/>
            <person name="Saif S."/>
            <person name="Shea T."/>
            <person name="Sykes S."/>
            <person name="Wortman J."/>
            <person name="Nusbaum C."/>
            <person name="Birren B."/>
        </authorList>
    </citation>
    <scope>NUCLEOTIDE SEQUENCE [LARGE SCALE GENOMIC DNA]</scope>
    <source>
        <strain evidence="3 4">CIP 110357</strain>
    </source>
</reference>
<organism evidence="3 4">
    <name type="scientific">Acinetobacter brisouii CIP 110357</name>
    <dbReference type="NCBI Taxonomy" id="1341683"/>
    <lineage>
        <taxon>Bacteria</taxon>
        <taxon>Pseudomonadati</taxon>
        <taxon>Pseudomonadota</taxon>
        <taxon>Gammaproteobacteria</taxon>
        <taxon>Moraxellales</taxon>
        <taxon>Moraxellaceae</taxon>
        <taxon>Acinetobacter</taxon>
    </lineage>
</organism>
<dbReference type="GO" id="GO:0006270">
    <property type="term" value="P:DNA replication initiation"/>
    <property type="evidence" value="ECO:0007669"/>
    <property type="project" value="InterPro"/>
</dbReference>
<dbReference type="GO" id="GO:0003887">
    <property type="term" value="F:DNA-directed DNA polymerase activity"/>
    <property type="evidence" value="ECO:0007669"/>
    <property type="project" value="InterPro"/>
</dbReference>
<dbReference type="EMBL" id="AYEU01000010">
    <property type="protein sequence ID" value="ESK49101.1"/>
    <property type="molecule type" value="Genomic_DNA"/>
</dbReference>
<evidence type="ECO:0000259" key="2">
    <source>
        <dbReference type="Pfam" id="PF01051"/>
    </source>
</evidence>
<evidence type="ECO:0000313" key="4">
    <source>
        <dbReference type="Proteomes" id="UP000018418"/>
    </source>
</evidence>
<sequence>MSINGFIIIKHNMANVIYKDNNLIEASYALSLSEQRLILIAIIAARDIEQDLTADTMLTIHASEYMKHFNLERQSAYEALQAACDNLFERKLTYKAIDPQTGKLAVYKSRWVSKVGYVKEAACAQLVFAPDILQLFVKLEEKFTRYELKQISQLSSVYAIRLYELLIRWRGKGKLYISVSQLREKLGLLENEYQVMGDFKKRVLTVAIDQINKFTDIDVSYTQKKEGRTITHIEFSFDLKTTLIKNEILLEPTYSLTAKQCAFFAQKLCDLTLYPKFGAKYANIGESIEEFRERISLELLEQENVKKYYPYLLEVGFKEKFK</sequence>
<dbReference type="SUPFAM" id="SSF46785">
    <property type="entry name" value="Winged helix' DNA-binding domain"/>
    <property type="match status" value="2"/>
</dbReference>
<feature type="domain" description="Initiator Rep protein WH1" evidence="2">
    <location>
        <begin position="17"/>
        <end position="166"/>
    </location>
</feature>
<dbReference type="HOGENOM" id="CLU_047367_1_1_6"/>
<dbReference type="AlphaFoldDB" id="V2UKH8"/>
<accession>V2UKH8</accession>
<gene>
    <name evidence="3" type="ORF">P255_02676</name>
</gene>
<dbReference type="InterPro" id="IPR036388">
    <property type="entry name" value="WH-like_DNA-bd_sf"/>
</dbReference>
<dbReference type="Gene3D" id="1.10.10.10">
    <property type="entry name" value="Winged helix-like DNA-binding domain superfamily/Winged helix DNA-binding domain"/>
    <property type="match status" value="2"/>
</dbReference>
<proteinExistence type="inferred from homology"/>
<name>V2UKH8_9GAMM</name>
<dbReference type="Proteomes" id="UP000018418">
    <property type="component" value="Unassembled WGS sequence"/>
</dbReference>
<dbReference type="Pfam" id="PF01051">
    <property type="entry name" value="Rep3_N"/>
    <property type="match status" value="1"/>
</dbReference>
<dbReference type="STRING" id="396323.VH98_14105"/>
<dbReference type="PATRIC" id="fig|1341683.3.peg.2642"/>